<feature type="compositionally biased region" description="Polar residues" evidence="1">
    <location>
        <begin position="262"/>
        <end position="272"/>
    </location>
</feature>
<dbReference type="GO" id="GO:0019028">
    <property type="term" value="C:viral capsid"/>
    <property type="evidence" value="ECO:0007669"/>
    <property type="project" value="UniProtKB-KW"/>
</dbReference>
<sequence length="302" mass="31974">MTTSRFATFDIESETGLTPGAYPAPLPTLEQQLHDRNAILAAIPGLARTKLDAPTLKRAFANFLLTLGMVGTTSKGSYEELIIPPVKGMGSSTGFRARELVQIITSSPAPPGFDGNQTLRQFARPYAPQVQNMIAQGKFKTNLYDKYGKSVGAPPHVCIDFNDAMDLQMFHSTAEFESAHKVRELAIAEAAARDNAPRPAANPRAAKPVIGQTAPAFHSGDAAKQSGGQPVNIKPSLAQSAGFDSHRPPPETPPRASTPSSQKSGQSGQTIIQPPASHGILSSALGSHKSTPHASPQQTPKK</sequence>
<dbReference type="EMBL" id="MH338171">
    <property type="protein sequence ID" value="AWV68781.1"/>
    <property type="molecule type" value="Genomic_RNA"/>
</dbReference>
<protein>
    <submittedName>
        <fullName evidence="2">Coat protein</fullName>
    </submittedName>
</protein>
<proteinExistence type="predicted"/>
<evidence type="ECO:0000313" key="2">
    <source>
        <dbReference type="EMBL" id="AWV68781.1"/>
    </source>
</evidence>
<reference evidence="2" key="1">
    <citation type="journal article" date="2018" name="Arch. Virol.">
        <title>Genome characterization of a divergent isolate of the mycovirus Botrytis virus F from a grapevine metagenome.</title>
        <authorList>
            <person name="Svanella-Dumas L."/>
            <person name="Marais A."/>
            <person name="Faure C."/>
            <person name="Theil S."/>
            <person name="Lefebvre M."/>
            <person name="Candresse T."/>
        </authorList>
    </citation>
    <scope>NUCLEOTIDE SEQUENCE</scope>
    <source>
        <strain evidence="2">IVC-5-77</strain>
    </source>
</reference>
<keyword evidence="2" id="KW-0167">Capsid protein</keyword>
<name>A0A344AKH9_9VIRU</name>
<feature type="compositionally biased region" description="Polar residues" evidence="1">
    <location>
        <begin position="284"/>
        <end position="302"/>
    </location>
</feature>
<feature type="region of interest" description="Disordered" evidence="1">
    <location>
        <begin position="217"/>
        <end position="302"/>
    </location>
</feature>
<organism evidence="2">
    <name type="scientific">Botrytis virus F</name>
    <dbReference type="NCBI Taxonomy" id="129395"/>
    <lineage>
        <taxon>Viruses</taxon>
        <taxon>Riboviria</taxon>
        <taxon>Orthornavirae</taxon>
        <taxon>Kitrinoviricota</taxon>
        <taxon>Alsuviricetes</taxon>
        <taxon>Tymovirales</taxon>
        <taxon>Gammaflexiviridae</taxon>
        <taxon>Mycoflexivirus</taxon>
        <taxon>Mycoflexivirus phibotrytidis</taxon>
    </lineage>
</organism>
<accession>A0A344AKH9</accession>
<keyword evidence="2" id="KW-0946">Virion</keyword>
<evidence type="ECO:0000256" key="1">
    <source>
        <dbReference type="SAM" id="MobiDB-lite"/>
    </source>
</evidence>